<dbReference type="EMBL" id="JAWWNJ010000213">
    <property type="protein sequence ID" value="KAK6971410.1"/>
    <property type="molecule type" value="Genomic_DNA"/>
</dbReference>
<gene>
    <name evidence="3" type="ORF">R3P38DRAFT_3336766</name>
</gene>
<evidence type="ECO:0000313" key="4">
    <source>
        <dbReference type="Proteomes" id="UP001362999"/>
    </source>
</evidence>
<protein>
    <submittedName>
        <fullName evidence="3">Uncharacterized protein</fullName>
    </submittedName>
</protein>
<dbReference type="AlphaFoldDB" id="A0AAV9Z458"/>
<proteinExistence type="predicted"/>
<dbReference type="Proteomes" id="UP001362999">
    <property type="component" value="Unassembled WGS sequence"/>
</dbReference>
<reference evidence="3 4" key="1">
    <citation type="journal article" date="2024" name="J Genomics">
        <title>Draft genome sequencing and assembly of Favolaschia claudopus CIRM-BRFM 2984 isolated from oak limbs.</title>
        <authorList>
            <person name="Navarro D."/>
            <person name="Drula E."/>
            <person name="Chaduli D."/>
            <person name="Cazenave R."/>
            <person name="Ahrendt S."/>
            <person name="Wang J."/>
            <person name="Lipzen A."/>
            <person name="Daum C."/>
            <person name="Barry K."/>
            <person name="Grigoriev I.V."/>
            <person name="Favel A."/>
            <person name="Rosso M.N."/>
            <person name="Martin F."/>
        </authorList>
    </citation>
    <scope>NUCLEOTIDE SEQUENCE [LARGE SCALE GENOMIC DNA]</scope>
    <source>
        <strain evidence="3 4">CIRM-BRFM 2984</strain>
    </source>
</reference>
<feature type="region of interest" description="Disordered" evidence="1">
    <location>
        <begin position="40"/>
        <end position="70"/>
    </location>
</feature>
<keyword evidence="4" id="KW-1185">Reference proteome</keyword>
<feature type="compositionally biased region" description="Polar residues" evidence="1">
    <location>
        <begin position="40"/>
        <end position="53"/>
    </location>
</feature>
<name>A0AAV9Z458_9AGAR</name>
<evidence type="ECO:0000256" key="1">
    <source>
        <dbReference type="SAM" id="MobiDB-lite"/>
    </source>
</evidence>
<evidence type="ECO:0000256" key="2">
    <source>
        <dbReference type="SAM" id="Phobius"/>
    </source>
</evidence>
<keyword evidence="2" id="KW-1133">Transmembrane helix</keyword>
<feature type="transmembrane region" description="Helical" evidence="2">
    <location>
        <begin position="110"/>
        <end position="128"/>
    </location>
</feature>
<sequence>MSSKYRTHRRPATDNTDDLWEDVYYENELSRREIIDKSNLSRSPTQSVSSLRSSPRKRQHKLGASSHRKMPARSMELAAGRIPVYDRHVYQGGRFVIFYVLDVLKLAIRFLRIPLAALIFFWMLLFLVHRLSVTLKAAFSPLCYVPGISSSTMCLPNSHATPADFLSPRWADFPTLVDVQSATILQLLDESSSGSMLSLQIKKAEMATTDLITLVRVSDLRSRDTLSDTLREFVDGARVTGRALSKLNSKVAGAVDGIMAVNDYVLKTLEGVQNDGAPPLSLINQHGPWVATPEQDFVVPVFKESMNYLSSTMQGLIAHLSVLHEIISREDHSISSAKSDLLEELWTKVGGNRRKLRGYENHLHLLKGLTQYRQQALTHVVSALHTLTQMNEDIENLRERIAAPELVGSRIPVEVHVRSIQHGLDRLK</sequence>
<keyword evidence="2" id="KW-0812">Transmembrane</keyword>
<accession>A0AAV9Z458</accession>
<evidence type="ECO:0000313" key="3">
    <source>
        <dbReference type="EMBL" id="KAK6971410.1"/>
    </source>
</evidence>
<organism evidence="3 4">
    <name type="scientific">Favolaschia claudopus</name>
    <dbReference type="NCBI Taxonomy" id="2862362"/>
    <lineage>
        <taxon>Eukaryota</taxon>
        <taxon>Fungi</taxon>
        <taxon>Dikarya</taxon>
        <taxon>Basidiomycota</taxon>
        <taxon>Agaricomycotina</taxon>
        <taxon>Agaricomycetes</taxon>
        <taxon>Agaricomycetidae</taxon>
        <taxon>Agaricales</taxon>
        <taxon>Marasmiineae</taxon>
        <taxon>Mycenaceae</taxon>
        <taxon>Favolaschia</taxon>
    </lineage>
</organism>
<keyword evidence="2" id="KW-0472">Membrane</keyword>
<feature type="compositionally biased region" description="Basic residues" evidence="1">
    <location>
        <begin position="54"/>
        <end position="70"/>
    </location>
</feature>
<comment type="caution">
    <text evidence="3">The sequence shown here is derived from an EMBL/GenBank/DDBJ whole genome shotgun (WGS) entry which is preliminary data.</text>
</comment>